<dbReference type="RefSeq" id="YP_009201684.1">
    <property type="nucleotide sequence ID" value="NC_028832.1"/>
</dbReference>
<dbReference type="OrthoDB" id="22393at10239"/>
<evidence type="ECO:0000313" key="2">
    <source>
        <dbReference type="EMBL" id="AIM50385.1"/>
    </source>
</evidence>
<keyword evidence="3" id="KW-1185">Reference proteome</keyword>
<dbReference type="EMBL" id="KM363596">
    <property type="protein sequence ID" value="AIM50385.1"/>
    <property type="molecule type" value="Genomic_DNA"/>
</dbReference>
<evidence type="ECO:0000313" key="3">
    <source>
        <dbReference type="Proteomes" id="UP000029352"/>
    </source>
</evidence>
<reference evidence="2 3" key="1">
    <citation type="submission" date="2014-08" db="EMBL/GenBank/DDBJ databases">
        <authorList>
            <person name="Isern S."/>
            <person name="Ashley B.D."/>
            <person name="Baer T.D."/>
            <person name="Czarnecki K.W."/>
            <person name="Deneweth R.M."/>
            <person name="Gatt S.M."/>
            <person name="Jenkins M."/>
            <person name="Lang J.F."/>
            <person name="Marfizo C.J."/>
            <person name="McMahon C.W."/>
            <person name="Power T.R."/>
            <person name="Rosales K.A."/>
            <person name="Walter R.S."/>
            <person name="Wozny M.J."/>
            <person name="Yori S."/>
            <person name="Michael S.F."/>
            <person name="Anders K.R."/>
            <person name="Braun M.A."/>
            <person name="Delesalle V.A."/>
            <person name="Hughes L.E."/>
            <person name="Ware V.C."/>
            <person name="Bradley K.W."/>
            <person name="Barker L.P."/>
            <person name="Asai D.J."/>
            <person name="Bowman C.A."/>
            <person name="Russell D.A."/>
            <person name="Pope W.H."/>
            <person name="Jacobs-Sera D."/>
            <person name="Hendrix R.W."/>
            <person name="Hatfull G.F."/>
        </authorList>
    </citation>
    <scope>NUCLEOTIDE SEQUENCE [LARGE SCALE GENOMIC DNA]</scope>
</reference>
<feature type="region of interest" description="Disordered" evidence="1">
    <location>
        <begin position="28"/>
        <end position="47"/>
    </location>
</feature>
<organism evidence="2 3">
    <name type="scientific">Mycobacterium phage Omnicron</name>
    <dbReference type="NCBI Taxonomy" id="1541819"/>
    <lineage>
        <taxon>Viruses</taxon>
        <taxon>Duplodnaviria</taxon>
        <taxon>Heunggongvirae</taxon>
        <taxon>Uroviricota</taxon>
        <taxon>Caudoviricetes</taxon>
        <taxon>Weiservirinae</taxon>
        <taxon>Kratiovirus</taxon>
        <taxon>Kratiovirus omnicron</taxon>
    </lineage>
</organism>
<protein>
    <submittedName>
        <fullName evidence="2">Uncharacterized protein</fullName>
    </submittedName>
</protein>
<gene>
    <name evidence="2" type="ORF">PBI_OMNICRON_52</name>
</gene>
<accession>A0A088FQ58</accession>
<name>A0A088FQ58_9CAUD</name>
<dbReference type="GeneID" id="26628769"/>
<dbReference type="KEGG" id="vg:26628769"/>
<sequence>MSSGERNMVCWTTCPHCGKRSYTSRKEAKRAVSRFRGDRGGHMSPYRCHEDQTRWHVGHLHTATRRGINYETKARQ</sequence>
<dbReference type="Proteomes" id="UP000029352">
    <property type="component" value="Segment"/>
</dbReference>
<proteinExistence type="predicted"/>
<evidence type="ECO:0000256" key="1">
    <source>
        <dbReference type="SAM" id="MobiDB-lite"/>
    </source>
</evidence>